<comment type="cofactor">
    <cofactor evidence="7">
        <name>Zn(2+)</name>
        <dbReference type="ChEBI" id="CHEBI:29105"/>
    </cofactor>
    <text evidence="7">Binds 2 Zn(2+) ions per subunit.</text>
</comment>
<name>A0ABY9EF40_9GAMM</name>
<dbReference type="RefSeq" id="WP_301417550.1">
    <property type="nucleotide sequence ID" value="NZ_CP098023.1"/>
</dbReference>
<gene>
    <name evidence="7 9" type="primary">gloB</name>
    <name evidence="9" type="ORF">M8T91_05350</name>
</gene>
<sequence>MIHLTGAAKMLSISPIPAFSDNYIWHLQQGDEHWVVDPGEAEPVVKALRGASLNGILITHHHLDHTGGITSLFKQYQCPVLGPASVEGVTTPLTGGGGVTVLGMPLGVCNIPGHTLDHLALILREPVSERSVQTHLFCGDTLFAAGCGRLFEGTPEQMFHSLAKLSTLDATTRVYCAHEYTLGNLHFAKIVEPGNTAIEQRLSSCQALRDANKPTLPSTIAQELATNPFLRCKVPEVIKSAAHHAGQPHPSTLDQVTIFAILREWKDQF</sequence>
<evidence type="ECO:0000313" key="9">
    <source>
        <dbReference type="EMBL" id="WKD50852.1"/>
    </source>
</evidence>
<dbReference type="Proteomes" id="UP001321520">
    <property type="component" value="Chromosome"/>
</dbReference>
<dbReference type="PIRSF" id="PIRSF005457">
    <property type="entry name" value="Glx"/>
    <property type="match status" value="1"/>
</dbReference>
<dbReference type="Pfam" id="PF00753">
    <property type="entry name" value="Lactamase_B"/>
    <property type="match status" value="1"/>
</dbReference>
<dbReference type="PANTHER" id="PTHR43705:SF1">
    <property type="entry name" value="HYDROXYACYLGLUTATHIONE HYDROLASE GLOB"/>
    <property type="match status" value="1"/>
</dbReference>
<comment type="catalytic activity">
    <reaction evidence="1 7">
        <text>an S-(2-hydroxyacyl)glutathione + H2O = a 2-hydroxy carboxylate + glutathione + H(+)</text>
        <dbReference type="Rhea" id="RHEA:21864"/>
        <dbReference type="ChEBI" id="CHEBI:15377"/>
        <dbReference type="ChEBI" id="CHEBI:15378"/>
        <dbReference type="ChEBI" id="CHEBI:57925"/>
        <dbReference type="ChEBI" id="CHEBI:58896"/>
        <dbReference type="ChEBI" id="CHEBI:71261"/>
        <dbReference type="EC" id="3.1.2.6"/>
    </reaction>
</comment>
<dbReference type="EC" id="3.1.2.6" evidence="7"/>
<evidence type="ECO:0000256" key="2">
    <source>
        <dbReference type="ARBA" id="ARBA00004963"/>
    </source>
</evidence>
<dbReference type="InterPro" id="IPR017782">
    <property type="entry name" value="Hydroxyacylglutathione_Hdrlase"/>
</dbReference>
<evidence type="ECO:0000256" key="3">
    <source>
        <dbReference type="ARBA" id="ARBA00006759"/>
    </source>
</evidence>
<dbReference type="SMART" id="SM00849">
    <property type="entry name" value="Lactamase_B"/>
    <property type="match status" value="1"/>
</dbReference>
<reference evidence="9 10" key="1">
    <citation type="submission" date="2022-05" db="EMBL/GenBank/DDBJ databases">
        <title>Microbulbifer sp. nov., isolated from sponge.</title>
        <authorList>
            <person name="Gao L."/>
        </authorList>
    </citation>
    <scope>NUCLEOTIDE SEQUENCE [LARGE SCALE GENOMIC DNA]</scope>
    <source>
        <strain evidence="9 10">MI-G</strain>
    </source>
</reference>
<feature type="binding site" evidence="7">
    <location>
        <position position="60"/>
    </location>
    <ligand>
        <name>Zn(2+)</name>
        <dbReference type="ChEBI" id="CHEBI:29105"/>
        <label>1</label>
    </ligand>
</feature>
<proteinExistence type="inferred from homology"/>
<comment type="function">
    <text evidence="7">Thiolesterase that catalyzes the hydrolysis of S-D-lactoyl-glutathione to form glutathione and D-lactic acid.</text>
</comment>
<keyword evidence="6 7" id="KW-0862">Zinc</keyword>
<feature type="binding site" evidence="7">
    <location>
        <position position="178"/>
    </location>
    <ligand>
        <name>Zn(2+)</name>
        <dbReference type="ChEBI" id="CHEBI:29105"/>
        <label>2</label>
    </ligand>
</feature>
<evidence type="ECO:0000256" key="6">
    <source>
        <dbReference type="ARBA" id="ARBA00022833"/>
    </source>
</evidence>
<evidence type="ECO:0000313" key="10">
    <source>
        <dbReference type="Proteomes" id="UP001321520"/>
    </source>
</evidence>
<evidence type="ECO:0000256" key="7">
    <source>
        <dbReference type="HAMAP-Rule" id="MF_01374"/>
    </source>
</evidence>
<feature type="binding site" evidence="7">
    <location>
        <position position="64"/>
    </location>
    <ligand>
        <name>Zn(2+)</name>
        <dbReference type="ChEBI" id="CHEBI:29105"/>
        <label>2</label>
    </ligand>
</feature>
<dbReference type="HAMAP" id="MF_01374">
    <property type="entry name" value="Glyoxalase_2"/>
    <property type="match status" value="1"/>
</dbReference>
<dbReference type="NCBIfam" id="TIGR03413">
    <property type="entry name" value="GSH_gloB"/>
    <property type="match status" value="1"/>
</dbReference>
<dbReference type="GO" id="GO:0004416">
    <property type="term" value="F:hydroxyacylglutathione hydrolase activity"/>
    <property type="evidence" value="ECO:0007669"/>
    <property type="project" value="UniProtKB-EC"/>
</dbReference>
<dbReference type="InterPro" id="IPR001279">
    <property type="entry name" value="Metallo-B-lactamas"/>
</dbReference>
<comment type="pathway">
    <text evidence="2 7">Secondary metabolite metabolism; methylglyoxal degradation; (R)-lactate from methylglyoxal: step 2/2.</text>
</comment>
<dbReference type="InterPro" id="IPR036866">
    <property type="entry name" value="RibonucZ/Hydroxyglut_hydro"/>
</dbReference>
<organism evidence="9 10">
    <name type="scientific">Microbulbifer spongiae</name>
    <dbReference type="NCBI Taxonomy" id="2944933"/>
    <lineage>
        <taxon>Bacteria</taxon>
        <taxon>Pseudomonadati</taxon>
        <taxon>Pseudomonadota</taxon>
        <taxon>Gammaproteobacteria</taxon>
        <taxon>Cellvibrionales</taxon>
        <taxon>Microbulbiferaceae</taxon>
        <taxon>Microbulbifer</taxon>
    </lineage>
</organism>
<protein>
    <recommendedName>
        <fullName evidence="7">Hydroxyacylglutathione hydrolase</fullName>
        <ecNumber evidence="7">3.1.2.6</ecNumber>
    </recommendedName>
    <alternativeName>
        <fullName evidence="7">Glyoxalase II</fullName>
        <shortName evidence="7">Glx II</shortName>
    </alternativeName>
</protein>
<evidence type="ECO:0000256" key="1">
    <source>
        <dbReference type="ARBA" id="ARBA00001623"/>
    </source>
</evidence>
<dbReference type="Gene3D" id="3.60.15.10">
    <property type="entry name" value="Ribonuclease Z/Hydroxyacylglutathione hydrolase-like"/>
    <property type="match status" value="1"/>
</dbReference>
<dbReference type="InterPro" id="IPR050110">
    <property type="entry name" value="Glyoxalase_II_hydrolase"/>
</dbReference>
<dbReference type="PANTHER" id="PTHR43705">
    <property type="entry name" value="HYDROXYACYLGLUTATHIONE HYDROLASE"/>
    <property type="match status" value="1"/>
</dbReference>
<keyword evidence="5 7" id="KW-0378">Hydrolase</keyword>
<dbReference type="SUPFAM" id="SSF56281">
    <property type="entry name" value="Metallo-hydrolase/oxidoreductase"/>
    <property type="match status" value="1"/>
</dbReference>
<comment type="similarity">
    <text evidence="3 7">Belongs to the metallo-beta-lactamase superfamily. Glyoxalase II family.</text>
</comment>
<dbReference type="InterPro" id="IPR032282">
    <property type="entry name" value="HAGH_C"/>
</dbReference>
<feature type="domain" description="Metallo-beta-lactamase" evidence="8">
    <location>
        <begin position="21"/>
        <end position="178"/>
    </location>
</feature>
<feature type="binding site" evidence="7">
    <location>
        <position position="140"/>
    </location>
    <ligand>
        <name>Zn(2+)</name>
        <dbReference type="ChEBI" id="CHEBI:29105"/>
        <label>1</label>
    </ligand>
</feature>
<dbReference type="Pfam" id="PF16123">
    <property type="entry name" value="HAGH_C"/>
    <property type="match status" value="1"/>
</dbReference>
<keyword evidence="4 7" id="KW-0479">Metal-binding</keyword>
<dbReference type="CDD" id="cd07723">
    <property type="entry name" value="hydroxyacylglutathione_hydrolase_MBL-fold"/>
    <property type="match status" value="1"/>
</dbReference>
<evidence type="ECO:0000259" key="8">
    <source>
        <dbReference type="SMART" id="SM00849"/>
    </source>
</evidence>
<accession>A0ABY9EF40</accession>
<dbReference type="EMBL" id="CP098023">
    <property type="protein sequence ID" value="WKD50852.1"/>
    <property type="molecule type" value="Genomic_DNA"/>
</dbReference>
<evidence type="ECO:0000256" key="4">
    <source>
        <dbReference type="ARBA" id="ARBA00022723"/>
    </source>
</evidence>
<feature type="binding site" evidence="7">
    <location>
        <position position="65"/>
    </location>
    <ligand>
        <name>Zn(2+)</name>
        <dbReference type="ChEBI" id="CHEBI:29105"/>
        <label>2</label>
    </ligand>
</feature>
<feature type="binding site" evidence="7">
    <location>
        <position position="114"/>
    </location>
    <ligand>
        <name>Zn(2+)</name>
        <dbReference type="ChEBI" id="CHEBI:29105"/>
        <label>1</label>
    </ligand>
</feature>
<evidence type="ECO:0000256" key="5">
    <source>
        <dbReference type="ARBA" id="ARBA00022801"/>
    </source>
</evidence>
<keyword evidence="10" id="KW-1185">Reference proteome</keyword>
<feature type="binding site" evidence="7">
    <location>
        <position position="62"/>
    </location>
    <ligand>
        <name>Zn(2+)</name>
        <dbReference type="ChEBI" id="CHEBI:29105"/>
        <label>1</label>
    </ligand>
</feature>
<feature type="binding site" evidence="7">
    <location>
        <position position="140"/>
    </location>
    <ligand>
        <name>Zn(2+)</name>
        <dbReference type="ChEBI" id="CHEBI:29105"/>
        <label>2</label>
    </ligand>
</feature>
<dbReference type="InterPro" id="IPR035680">
    <property type="entry name" value="Clx_II_MBL"/>
</dbReference>
<comment type="subunit">
    <text evidence="7">Monomer.</text>
</comment>